<dbReference type="InterPro" id="IPR058627">
    <property type="entry name" value="MdtA-like_C"/>
</dbReference>
<dbReference type="InterPro" id="IPR058626">
    <property type="entry name" value="MdtA-like_b-barrel"/>
</dbReference>
<gene>
    <name evidence="4" type="ORF">M0654_21790</name>
</gene>
<comment type="similarity">
    <text evidence="1">Belongs to the membrane fusion protein (MFP) (TC 8.A.1) family.</text>
</comment>
<keyword evidence="5" id="KW-1185">Reference proteome</keyword>
<evidence type="ECO:0000259" key="2">
    <source>
        <dbReference type="Pfam" id="PF25944"/>
    </source>
</evidence>
<evidence type="ECO:0000259" key="3">
    <source>
        <dbReference type="Pfam" id="PF25967"/>
    </source>
</evidence>
<dbReference type="InterPro" id="IPR006143">
    <property type="entry name" value="RND_pump_MFP"/>
</dbReference>
<feature type="domain" description="Multidrug resistance protein MdtA-like C-terminal permuted SH3" evidence="3">
    <location>
        <begin position="130"/>
        <end position="188"/>
    </location>
</feature>
<comment type="caution">
    <text evidence="4">The sequence shown here is derived from an EMBL/GenBank/DDBJ whole genome shotgun (WGS) entry which is preliminary data.</text>
</comment>
<dbReference type="Pfam" id="PF25967">
    <property type="entry name" value="RND-MFP_C"/>
    <property type="match status" value="1"/>
</dbReference>
<dbReference type="SUPFAM" id="SSF111369">
    <property type="entry name" value="HlyD-like secretion proteins"/>
    <property type="match status" value="1"/>
</dbReference>
<dbReference type="Gene3D" id="2.40.420.20">
    <property type="match status" value="1"/>
</dbReference>
<dbReference type="PANTHER" id="PTHR30158">
    <property type="entry name" value="ACRA/E-RELATED COMPONENT OF DRUG EFFLUX TRANSPORTER"/>
    <property type="match status" value="1"/>
</dbReference>
<evidence type="ECO:0000313" key="4">
    <source>
        <dbReference type="EMBL" id="MCK8782604.1"/>
    </source>
</evidence>
<dbReference type="PANTHER" id="PTHR30158:SF24">
    <property type="entry name" value="HLYD FAMILY SECRETION PROTEIN"/>
    <property type="match status" value="1"/>
</dbReference>
<dbReference type="Proteomes" id="UP001202827">
    <property type="component" value="Unassembled WGS sequence"/>
</dbReference>
<proteinExistence type="inferred from homology"/>
<protein>
    <submittedName>
        <fullName evidence="4">Efflux RND transporter periplasmic adaptor subunit</fullName>
    </submittedName>
</protein>
<reference evidence="4 5" key="1">
    <citation type="submission" date="2022-04" db="EMBL/GenBank/DDBJ databases">
        <title>Rhizobium coralii sp. nov., isolated from coral Turbinaria peltata.</title>
        <authorList>
            <person name="Sun H."/>
        </authorList>
    </citation>
    <scope>NUCLEOTIDE SEQUENCE [LARGE SCALE GENOMIC DNA]</scope>
    <source>
        <strain evidence="4 5">NTR19</strain>
    </source>
</reference>
<name>A0ABT0IXP0_9HYPH</name>
<dbReference type="EMBL" id="JALPRY010000033">
    <property type="protein sequence ID" value="MCK8782604.1"/>
    <property type="molecule type" value="Genomic_DNA"/>
</dbReference>
<dbReference type="Gene3D" id="2.40.30.170">
    <property type="match status" value="1"/>
</dbReference>
<organism evidence="4 5">
    <name type="scientific">Neorhizobium turbinariae</name>
    <dbReference type="NCBI Taxonomy" id="2937795"/>
    <lineage>
        <taxon>Bacteria</taxon>
        <taxon>Pseudomonadati</taxon>
        <taxon>Pseudomonadota</taxon>
        <taxon>Alphaproteobacteria</taxon>
        <taxon>Hyphomicrobiales</taxon>
        <taxon>Rhizobiaceae</taxon>
        <taxon>Rhizobium/Agrobacterium group</taxon>
        <taxon>Neorhizobium</taxon>
    </lineage>
</organism>
<dbReference type="Pfam" id="PF25944">
    <property type="entry name" value="Beta-barrel_RND"/>
    <property type="match status" value="1"/>
</dbReference>
<evidence type="ECO:0000256" key="1">
    <source>
        <dbReference type="ARBA" id="ARBA00009477"/>
    </source>
</evidence>
<feature type="domain" description="Multidrug resistance protein MdtA-like beta-barrel" evidence="2">
    <location>
        <begin position="65"/>
        <end position="124"/>
    </location>
</feature>
<dbReference type="NCBIfam" id="TIGR01730">
    <property type="entry name" value="RND_mfp"/>
    <property type="match status" value="1"/>
</dbReference>
<sequence length="227" mass="24521">MAPLSGRIGRHLVSVGNLVQPDQTELTTIVATDPIHFYFDIDERRLLDYANAAHKNDTYLQEGAGGLKVVVRLADERSPTFSGTLDFAENSIDPETGTLRARARFANPSHTLQPGLFGHVEIEASSPYEAILIPDEAVAADQNERIVYVLDADSTIRSVPVQLGSKIYGYRVVQAGLKGDERVVVGGVVRVRPGAKVNPVHTELPLEIRSDVPASSAAATVTNKAVR</sequence>
<dbReference type="Gene3D" id="2.40.50.100">
    <property type="match status" value="1"/>
</dbReference>
<accession>A0ABT0IXP0</accession>
<evidence type="ECO:0000313" key="5">
    <source>
        <dbReference type="Proteomes" id="UP001202827"/>
    </source>
</evidence>